<keyword evidence="6" id="KW-1185">Reference proteome</keyword>
<evidence type="ECO:0000256" key="2">
    <source>
        <dbReference type="ARBA" id="ARBA00009852"/>
    </source>
</evidence>
<name>A0A3Q9JIC8_9GAMM</name>
<dbReference type="GO" id="GO:0005886">
    <property type="term" value="C:plasma membrane"/>
    <property type="evidence" value="ECO:0007669"/>
    <property type="project" value="UniProtKB-SubCell"/>
</dbReference>
<dbReference type="InterPro" id="IPR009722">
    <property type="entry name" value="YjiK/CarP"/>
</dbReference>
<dbReference type="InterPro" id="IPR011042">
    <property type="entry name" value="6-blade_b-propeller_TolB-like"/>
</dbReference>
<dbReference type="Gene3D" id="2.120.10.30">
    <property type="entry name" value="TolB, C-terminal domain"/>
    <property type="match status" value="1"/>
</dbReference>
<dbReference type="EMBL" id="CP029822">
    <property type="protein sequence ID" value="AZS50207.1"/>
    <property type="molecule type" value="Genomic_DNA"/>
</dbReference>
<evidence type="ECO:0008006" key="7">
    <source>
        <dbReference type="Google" id="ProtNLM"/>
    </source>
</evidence>
<evidence type="ECO:0000313" key="5">
    <source>
        <dbReference type="EMBL" id="AZS50207.1"/>
    </source>
</evidence>
<gene>
    <name evidence="5" type="ORF">DM558_05195</name>
</gene>
<dbReference type="CDD" id="cd09971">
    <property type="entry name" value="SdiA-regulated"/>
    <property type="match status" value="1"/>
</dbReference>
<keyword evidence="3" id="KW-1003">Cell membrane</keyword>
<keyword evidence="4" id="KW-0472">Membrane</keyword>
<evidence type="ECO:0000256" key="3">
    <source>
        <dbReference type="ARBA" id="ARBA00022475"/>
    </source>
</evidence>
<dbReference type="AlphaFoldDB" id="A0A3Q9JIC8"/>
<dbReference type="Pfam" id="PF06977">
    <property type="entry name" value="SdiA-regulated"/>
    <property type="match status" value="1"/>
</dbReference>
<accession>A0A3Q9JIC8</accession>
<proteinExistence type="inferred from homology"/>
<reference evidence="6" key="1">
    <citation type="submission" date="2018-06" db="EMBL/GenBank/DDBJ databases">
        <title>Complete genome of Pseudomonas insecticola strain QZS01.</title>
        <authorList>
            <person name="Wang J."/>
            <person name="Su Q."/>
        </authorList>
    </citation>
    <scope>NUCLEOTIDE SEQUENCE [LARGE SCALE GENOMIC DNA]</scope>
    <source>
        <strain evidence="6">QZS01</strain>
    </source>
</reference>
<dbReference type="KEGG" id="emo:DM558_05195"/>
<evidence type="ECO:0000256" key="4">
    <source>
        <dbReference type="ARBA" id="ARBA00023136"/>
    </source>
</evidence>
<comment type="subcellular location">
    <subcellularLocation>
        <location evidence="1">Cell membrane</location>
    </subcellularLocation>
</comment>
<sequence length="317" mass="36282">MPRIRKVRILYHSSLTNNLPNLISKHLRQHKLPFSRLIKPLTFLLLVTITLTGCQTRQQQNCLQIAYSPNTLQLSHFQIAINKKTIDSIDNNLSALTWNEDTRTLFGTLNKPATIVELSTQGELLRKITLNGITDPEAIEYIGNNQFIVADERFHRLIKVTLNEQTNSINSQDALQLTLEKSYQYNKGLEGLAYDHQRKIIYVSNESSPITIYKITGWIESDVIHIAEIKKDWSAFLTDISGLHFYAPDQTLLVLSDESKLILALNKNDQIVGCFPLTTGQHGLWHTLRQPEGITMDNKGNLYIVSEPNFFYKFTQK</sequence>
<evidence type="ECO:0000256" key="1">
    <source>
        <dbReference type="ARBA" id="ARBA00004236"/>
    </source>
</evidence>
<dbReference type="Proteomes" id="UP000273143">
    <property type="component" value="Chromosome"/>
</dbReference>
<dbReference type="SUPFAM" id="SSF50956">
    <property type="entry name" value="Thermostable phytase (3-phytase)"/>
    <property type="match status" value="1"/>
</dbReference>
<evidence type="ECO:0000313" key="6">
    <source>
        <dbReference type="Proteomes" id="UP000273143"/>
    </source>
</evidence>
<comment type="similarity">
    <text evidence="2">Belongs to the YjiK family.</text>
</comment>
<protein>
    <recommendedName>
        <fullName evidence="7">SMP-30/Gluconolactonase/LRE-like region domain-containing protein</fullName>
    </recommendedName>
</protein>
<organism evidence="5 6">
    <name type="scientific">Entomomonas moraniae</name>
    <dbReference type="NCBI Taxonomy" id="2213226"/>
    <lineage>
        <taxon>Bacteria</taxon>
        <taxon>Pseudomonadati</taxon>
        <taxon>Pseudomonadota</taxon>
        <taxon>Gammaproteobacteria</taxon>
        <taxon>Pseudomonadales</taxon>
        <taxon>Pseudomonadaceae</taxon>
        <taxon>Entomomonas</taxon>
    </lineage>
</organism>